<evidence type="ECO:0000313" key="4">
    <source>
        <dbReference type="EMBL" id="CAE0668052.1"/>
    </source>
</evidence>
<dbReference type="GO" id="GO:0035091">
    <property type="term" value="F:phosphatidylinositol binding"/>
    <property type="evidence" value="ECO:0007669"/>
    <property type="project" value="TreeGrafter"/>
</dbReference>
<reference evidence="3" key="1">
    <citation type="submission" date="2021-01" db="EMBL/GenBank/DDBJ databases">
        <authorList>
            <person name="Corre E."/>
            <person name="Pelletier E."/>
            <person name="Niang G."/>
            <person name="Scheremetjew M."/>
            <person name="Finn R."/>
            <person name="Kale V."/>
            <person name="Holt S."/>
            <person name="Cochrane G."/>
            <person name="Meng A."/>
            <person name="Brown T."/>
            <person name="Cohen L."/>
        </authorList>
    </citation>
    <scope>NUCLEOTIDE SEQUENCE</scope>
    <source>
        <strain evidence="3">CCCM811</strain>
    </source>
</reference>
<evidence type="ECO:0000259" key="1">
    <source>
        <dbReference type="PROSITE" id="PS51911"/>
    </source>
</evidence>
<dbReference type="Gene3D" id="2.60.40.150">
    <property type="entry name" value="C2 domain"/>
    <property type="match status" value="1"/>
</dbReference>
<feature type="domain" description="C2 Aida-type" evidence="1">
    <location>
        <begin position="1"/>
        <end position="122"/>
    </location>
</feature>
<evidence type="ECO:0000313" key="2">
    <source>
        <dbReference type="EMBL" id="CAE0668042.1"/>
    </source>
</evidence>
<protein>
    <recommendedName>
        <fullName evidence="1">C2 Aida-type domain-containing protein</fullName>
    </recommendedName>
</protein>
<sequence>MNNGPKNDSRTRRRSLLFKLPYNQPQEQTSISDIVFLCPPQDTQVDDDEYKVFFELKHWKVQSEKFSTKCFSFMDFRMEMLTTNKGYELPLYYKPTDFTRKKLNVMRGNLKMEWLPYHSQLR</sequence>
<organism evidence="3">
    <name type="scientific">Lotharella globosa</name>
    <dbReference type="NCBI Taxonomy" id="91324"/>
    <lineage>
        <taxon>Eukaryota</taxon>
        <taxon>Sar</taxon>
        <taxon>Rhizaria</taxon>
        <taxon>Cercozoa</taxon>
        <taxon>Chlorarachniophyceae</taxon>
        <taxon>Lotharella</taxon>
    </lineage>
</organism>
<dbReference type="PANTHER" id="PTHR28654">
    <property type="entry name" value="AXIN INTERACTOR, DORSALIZATION-ASSOCIATED PROTEIN"/>
    <property type="match status" value="1"/>
</dbReference>
<proteinExistence type="predicted"/>
<dbReference type="EMBL" id="HBIV01027484">
    <property type="protein sequence ID" value="CAE0668046.1"/>
    <property type="molecule type" value="Transcribed_RNA"/>
</dbReference>
<accession>A0A6V3NTZ0</accession>
<dbReference type="InterPro" id="IPR025939">
    <property type="entry name" value="Aida_C"/>
</dbReference>
<dbReference type="EMBL" id="HBIV01027479">
    <property type="protein sequence ID" value="CAE0668042.1"/>
    <property type="molecule type" value="Transcribed_RNA"/>
</dbReference>
<dbReference type="AlphaFoldDB" id="A0A6V3NTZ0"/>
<gene>
    <name evidence="2" type="ORF">LGLO00237_LOCUS19665</name>
    <name evidence="3" type="ORF">LGLO00237_LOCUS19669</name>
    <name evidence="4" type="ORF">LGLO00237_LOCUS19675</name>
</gene>
<dbReference type="PROSITE" id="PS51911">
    <property type="entry name" value="C2_AIDA"/>
    <property type="match status" value="1"/>
</dbReference>
<dbReference type="EMBL" id="HBIV01027491">
    <property type="protein sequence ID" value="CAE0668052.1"/>
    <property type="molecule type" value="Transcribed_RNA"/>
</dbReference>
<dbReference type="Pfam" id="PF14186">
    <property type="entry name" value="Aida_C2"/>
    <property type="match status" value="1"/>
</dbReference>
<name>A0A6V3NTZ0_9EUKA</name>
<dbReference type="GO" id="GO:0016020">
    <property type="term" value="C:membrane"/>
    <property type="evidence" value="ECO:0007669"/>
    <property type="project" value="TreeGrafter"/>
</dbReference>
<evidence type="ECO:0000313" key="3">
    <source>
        <dbReference type="EMBL" id="CAE0668046.1"/>
    </source>
</evidence>
<dbReference type="InterPro" id="IPR035892">
    <property type="entry name" value="C2_domain_sf"/>
</dbReference>
<dbReference type="PANTHER" id="PTHR28654:SF1">
    <property type="entry name" value="AXIN INTERACTOR, DORSALIZATION-ASSOCIATED PROTEIN"/>
    <property type="match status" value="1"/>
</dbReference>